<reference evidence="1 2" key="1">
    <citation type="journal article" date="2023" name="Hortic Res">
        <title>Pangenome of water caltrop reveals structural variations and asymmetric subgenome divergence after allopolyploidization.</title>
        <authorList>
            <person name="Zhang X."/>
            <person name="Chen Y."/>
            <person name="Wang L."/>
            <person name="Yuan Y."/>
            <person name="Fang M."/>
            <person name="Shi L."/>
            <person name="Lu R."/>
            <person name="Comes H.P."/>
            <person name="Ma Y."/>
            <person name="Chen Y."/>
            <person name="Huang G."/>
            <person name="Zhou Y."/>
            <person name="Zheng Z."/>
            <person name="Qiu Y."/>
        </authorList>
    </citation>
    <scope>NUCLEOTIDE SEQUENCE [LARGE SCALE GENOMIC DNA]</scope>
    <source>
        <strain evidence="1">F231</strain>
    </source>
</reference>
<comment type="caution">
    <text evidence="1">The sequence shown here is derived from an EMBL/GenBank/DDBJ whole genome shotgun (WGS) entry which is preliminary data.</text>
</comment>
<protein>
    <submittedName>
        <fullName evidence="1">Uncharacterized protein</fullName>
    </submittedName>
</protein>
<name>A0AAN7LHA8_TRANT</name>
<gene>
    <name evidence="1" type="ORF">SAY86_019447</name>
</gene>
<evidence type="ECO:0000313" key="2">
    <source>
        <dbReference type="Proteomes" id="UP001346149"/>
    </source>
</evidence>
<keyword evidence="2" id="KW-1185">Reference proteome</keyword>
<dbReference type="AlphaFoldDB" id="A0AAN7LHA8"/>
<accession>A0AAN7LHA8</accession>
<dbReference type="Proteomes" id="UP001346149">
    <property type="component" value="Unassembled WGS sequence"/>
</dbReference>
<dbReference type="EMBL" id="JAXQNO010000011">
    <property type="protein sequence ID" value="KAK4788128.1"/>
    <property type="molecule type" value="Genomic_DNA"/>
</dbReference>
<evidence type="ECO:0000313" key="1">
    <source>
        <dbReference type="EMBL" id="KAK4788128.1"/>
    </source>
</evidence>
<organism evidence="1 2">
    <name type="scientific">Trapa natans</name>
    <name type="common">Water chestnut</name>
    <dbReference type="NCBI Taxonomy" id="22666"/>
    <lineage>
        <taxon>Eukaryota</taxon>
        <taxon>Viridiplantae</taxon>
        <taxon>Streptophyta</taxon>
        <taxon>Embryophyta</taxon>
        <taxon>Tracheophyta</taxon>
        <taxon>Spermatophyta</taxon>
        <taxon>Magnoliopsida</taxon>
        <taxon>eudicotyledons</taxon>
        <taxon>Gunneridae</taxon>
        <taxon>Pentapetalae</taxon>
        <taxon>rosids</taxon>
        <taxon>malvids</taxon>
        <taxon>Myrtales</taxon>
        <taxon>Lythraceae</taxon>
        <taxon>Trapa</taxon>
    </lineage>
</organism>
<sequence length="142" mass="15695">MLWKEIEACQERSNERISSSLATAWKEIKQGGRNSLTCLTVKKEEGEGDGIGCLPLVVSGMLTGLTQTDRDSPSIYEIAPTYPFFALCTGRKNRITNRYSTATVLRMTDHIRFILTSLSSPSMKVHDDSVQSALFGDDTVSN</sequence>
<proteinExistence type="predicted"/>